<feature type="transmembrane region" description="Helical" evidence="1">
    <location>
        <begin position="256"/>
        <end position="273"/>
    </location>
</feature>
<evidence type="ECO:0000313" key="3">
    <source>
        <dbReference type="EMBL" id="POZ50858.1"/>
    </source>
</evidence>
<dbReference type="AlphaFoldDB" id="A0A1Z4C1G0"/>
<feature type="transmembrane region" description="Helical" evidence="1">
    <location>
        <begin position="170"/>
        <end position="190"/>
    </location>
</feature>
<dbReference type="EMBL" id="CP022129">
    <property type="protein sequence ID" value="ASF47339.1"/>
    <property type="molecule type" value="Genomic_DNA"/>
</dbReference>
<protein>
    <submittedName>
        <fullName evidence="2">Uncharacterized protein</fullName>
    </submittedName>
</protein>
<feature type="transmembrane region" description="Helical" evidence="1">
    <location>
        <begin position="101"/>
        <end position="122"/>
    </location>
</feature>
<feature type="transmembrane region" description="Helical" evidence="1">
    <location>
        <begin position="279"/>
        <end position="297"/>
    </location>
</feature>
<reference evidence="3 5" key="2">
    <citation type="submission" date="2017-11" db="EMBL/GenBank/DDBJ databases">
        <title>Draft Genome Sequence of Methylobacter psychrotolerans Sph1T, an Obligate Methanotroph from Low-Temperature Environments.</title>
        <authorList>
            <person name="Oshkin I.Y."/>
            <person name="Miroshnikov K."/>
            <person name="Belova S.E."/>
            <person name="Korzhenkov A."/>
            <person name="Toshchakov S.V."/>
            <person name="Dedysh S.N."/>
        </authorList>
    </citation>
    <scope>NUCLEOTIDE SEQUENCE [LARGE SCALE GENOMIC DNA]</scope>
    <source>
        <strain evidence="3 5">Sph1</strain>
    </source>
</reference>
<keyword evidence="4" id="KW-1185">Reference proteome</keyword>
<gene>
    <name evidence="3" type="ORF">AADEFJLK_03330</name>
    <name evidence="2" type="ORF">CEK71_15405</name>
</gene>
<dbReference type="KEGG" id="mpsy:CEK71_15405"/>
<feature type="transmembrane region" description="Helical" evidence="1">
    <location>
        <begin position="358"/>
        <end position="376"/>
    </location>
</feature>
<proteinExistence type="predicted"/>
<organism evidence="2 4">
    <name type="scientific">Methylovulum psychrotolerans</name>
    <dbReference type="NCBI Taxonomy" id="1704499"/>
    <lineage>
        <taxon>Bacteria</taxon>
        <taxon>Pseudomonadati</taxon>
        <taxon>Pseudomonadota</taxon>
        <taxon>Gammaproteobacteria</taxon>
        <taxon>Methylococcales</taxon>
        <taxon>Methylococcaceae</taxon>
        <taxon>Methylovulum</taxon>
    </lineage>
</organism>
<dbReference type="EMBL" id="PGFZ01000008">
    <property type="protein sequence ID" value="POZ50858.1"/>
    <property type="molecule type" value="Genomic_DNA"/>
</dbReference>
<feature type="transmembrane region" description="Helical" evidence="1">
    <location>
        <begin position="233"/>
        <end position="249"/>
    </location>
</feature>
<dbReference type="Proteomes" id="UP000237423">
    <property type="component" value="Unassembled WGS sequence"/>
</dbReference>
<keyword evidence="1" id="KW-0472">Membrane</keyword>
<evidence type="ECO:0000313" key="2">
    <source>
        <dbReference type="EMBL" id="ASF47339.1"/>
    </source>
</evidence>
<feature type="transmembrane region" description="Helical" evidence="1">
    <location>
        <begin position="6"/>
        <end position="30"/>
    </location>
</feature>
<reference evidence="2 4" key="1">
    <citation type="submission" date="2017-06" db="EMBL/GenBank/DDBJ databases">
        <title>Genome Sequencing of the methanotroph Methylovulum psychrotolerants str. HV10-M2 isolated from a high-altitude environment.</title>
        <authorList>
            <person name="Mateos-Rivera A."/>
        </authorList>
    </citation>
    <scope>NUCLEOTIDE SEQUENCE [LARGE SCALE GENOMIC DNA]</scope>
    <source>
        <strain evidence="2 4">HV10_M2</strain>
    </source>
</reference>
<feature type="transmembrane region" description="Helical" evidence="1">
    <location>
        <begin position="334"/>
        <end position="353"/>
    </location>
</feature>
<name>A0A1Z4C1G0_9GAMM</name>
<sequence length="755" mass="84348">MSLINYLFTHCCAVVFLILAGFMASVHVFAPVPLVLLGLYLGVLAYYPKAWLVAVPALLPILDLSLWTGNLLYNEYDILLSATLAVLYWRKDVEEQLPSPPYRWLYWVLLAAFSASFLQNVWPLFQDTVQPDDIYQGNWNSLRLGKGFFYAWLLWPFMRRELLVSPERSQRLLATGIVASLWVFGLLVLWERHVLGALLSFHDRYEALSAFLDFASTYRITGWFTDMHVGGEAVDGYLVSLTPLAVYLLTRPLRPLAFNAVLLAVGAGFYAIIVTFTRTTIASFSLSMLVTLIVFLVGRRQTLKKTGTALAAPLLLLAVGLFGLVLGFKMAGYQALLVGLLAVVAATLCTYYAVGWGWVWQVLAGLALAGLAAWGISDSALESKWHTYTEAEALRLAVLLAVAQVGLGLLLGRTARKLAIALKNLQVALIFVGLFALLAIGMSSERFEERFAQVGNDLSTREQHWQQMLSFRTPDSLSSLLIGEGIGTIPSLFYQNTLLTRRLPDFHVAEDSGQPVLLLGPSDMTLIQKLILPPHQHYQLTVTARFKSISESLGLRVCKKHILFSDHYPPSCLDTAFKPAQADRWETFHWEFDHAGHSLLDWPTTLIIHNSGVLPVAIRAVALDGSNGEHYIRNGQFADKLQSWLWTIDFDHLPWHSKQLFIHLWLEQGWVGVGVFVVLVVLVCRRQLGLLAKGETVPLAFLPALAAVLLEGLTGTMLDAPRVSTQIYLILFAALQWPEVDRPLKQAKRQRLTRR</sequence>
<feature type="transmembrane region" description="Helical" evidence="1">
    <location>
        <begin position="396"/>
        <end position="412"/>
    </location>
</feature>
<keyword evidence="1" id="KW-0812">Transmembrane</keyword>
<dbReference type="RefSeq" id="WP_088620211.1">
    <property type="nucleotide sequence ID" value="NZ_PGFZ01000008.1"/>
</dbReference>
<dbReference type="OrthoDB" id="283584at2"/>
<evidence type="ECO:0000313" key="4">
    <source>
        <dbReference type="Proteomes" id="UP000197019"/>
    </source>
</evidence>
<feature type="transmembrane region" description="Helical" evidence="1">
    <location>
        <begin position="142"/>
        <end position="158"/>
    </location>
</feature>
<feature type="transmembrane region" description="Helical" evidence="1">
    <location>
        <begin position="309"/>
        <end position="328"/>
    </location>
</feature>
<accession>A0A1Z4C1G0</accession>
<keyword evidence="1" id="KW-1133">Transmembrane helix</keyword>
<evidence type="ECO:0000313" key="5">
    <source>
        <dbReference type="Proteomes" id="UP000237423"/>
    </source>
</evidence>
<feature type="transmembrane region" description="Helical" evidence="1">
    <location>
        <begin position="660"/>
        <end position="684"/>
    </location>
</feature>
<feature type="transmembrane region" description="Helical" evidence="1">
    <location>
        <begin position="424"/>
        <end position="442"/>
    </location>
</feature>
<evidence type="ECO:0000256" key="1">
    <source>
        <dbReference type="SAM" id="Phobius"/>
    </source>
</evidence>
<dbReference type="Proteomes" id="UP000197019">
    <property type="component" value="Chromosome"/>
</dbReference>